<dbReference type="EMBL" id="JBBJCI010000368">
    <property type="protein sequence ID" value="KAK7232390.1"/>
    <property type="molecule type" value="Genomic_DNA"/>
</dbReference>
<evidence type="ECO:0000256" key="5">
    <source>
        <dbReference type="ARBA" id="ARBA00049117"/>
    </source>
</evidence>
<feature type="domain" description="CobW C-terminal" evidence="6">
    <location>
        <begin position="250"/>
        <end position="347"/>
    </location>
</feature>
<evidence type="ECO:0000313" key="7">
    <source>
        <dbReference type="EMBL" id="KAK7232390.1"/>
    </source>
</evidence>
<dbReference type="SUPFAM" id="SSF52540">
    <property type="entry name" value="P-loop containing nucleoside triphosphate hydrolases"/>
    <property type="match status" value="1"/>
</dbReference>
<dbReference type="SUPFAM" id="SSF90002">
    <property type="entry name" value="Hypothetical protein YjiA, C-terminal domain"/>
    <property type="match status" value="1"/>
</dbReference>
<dbReference type="PANTHER" id="PTHR13748">
    <property type="entry name" value="COBW-RELATED"/>
    <property type="match status" value="1"/>
</dbReference>
<dbReference type="Gene3D" id="3.40.50.300">
    <property type="entry name" value="P-loop containing nucleotide triphosphate hydrolases"/>
    <property type="match status" value="1"/>
</dbReference>
<gene>
    <name evidence="7" type="ORF">SO694_0003204</name>
</gene>
<evidence type="ECO:0000256" key="2">
    <source>
        <dbReference type="ARBA" id="ARBA00022801"/>
    </source>
</evidence>
<comment type="caution">
    <text evidence="7">The sequence shown here is derived from an EMBL/GenBank/DDBJ whole genome shotgun (WGS) entry which is preliminary data.</text>
</comment>
<protein>
    <submittedName>
        <fullName evidence="7">Cobalamin synthetase W</fullName>
    </submittedName>
</protein>
<keyword evidence="3" id="KW-0143">Chaperone</keyword>
<evidence type="ECO:0000256" key="4">
    <source>
        <dbReference type="ARBA" id="ARBA00034320"/>
    </source>
</evidence>
<dbReference type="SMART" id="SM00833">
    <property type="entry name" value="CobW_C"/>
    <property type="match status" value="1"/>
</dbReference>
<dbReference type="Pfam" id="PF07683">
    <property type="entry name" value="CobW_C"/>
    <property type="match status" value="1"/>
</dbReference>
<keyword evidence="8" id="KW-1185">Reference proteome</keyword>
<reference evidence="7 8" key="1">
    <citation type="submission" date="2024-03" db="EMBL/GenBank/DDBJ databases">
        <title>Aureococcus anophagefferens CCMP1851 and Kratosvirus quantuckense: Draft genome of a second virus-susceptible host strain in the model system.</title>
        <authorList>
            <person name="Chase E."/>
            <person name="Truchon A.R."/>
            <person name="Schepens W."/>
            <person name="Wilhelm S.W."/>
        </authorList>
    </citation>
    <scope>NUCLEOTIDE SEQUENCE [LARGE SCALE GENOMIC DNA]</scope>
    <source>
        <strain evidence="7 8">CCMP1851</strain>
    </source>
</reference>
<comment type="similarity">
    <text evidence="4">Belongs to the SIMIBI class G3E GTPase family. ZNG1 subfamily.</text>
</comment>
<dbReference type="CDD" id="cd03112">
    <property type="entry name" value="CobW-like"/>
    <property type="match status" value="1"/>
</dbReference>
<organism evidence="7 8">
    <name type="scientific">Aureococcus anophagefferens</name>
    <name type="common">Harmful bloom alga</name>
    <dbReference type="NCBI Taxonomy" id="44056"/>
    <lineage>
        <taxon>Eukaryota</taxon>
        <taxon>Sar</taxon>
        <taxon>Stramenopiles</taxon>
        <taxon>Ochrophyta</taxon>
        <taxon>Pelagophyceae</taxon>
        <taxon>Pelagomonadales</taxon>
        <taxon>Pelagomonadaceae</taxon>
        <taxon>Aureococcus</taxon>
    </lineage>
</organism>
<keyword evidence="1" id="KW-0547">Nucleotide-binding</keyword>
<accession>A0ABR1FK41</accession>
<dbReference type="InterPro" id="IPR003495">
    <property type="entry name" value="CobW/HypB/UreG_nucleotide-bd"/>
</dbReference>
<dbReference type="InterPro" id="IPR051316">
    <property type="entry name" value="Zinc-reg_GTPase_activator"/>
</dbReference>
<evidence type="ECO:0000256" key="1">
    <source>
        <dbReference type="ARBA" id="ARBA00022741"/>
    </source>
</evidence>
<dbReference type="InterPro" id="IPR027417">
    <property type="entry name" value="P-loop_NTPase"/>
</dbReference>
<name>A0ABR1FK41_AURAN</name>
<comment type="catalytic activity">
    <reaction evidence="5">
        <text>GTP + H2O = GDP + phosphate + H(+)</text>
        <dbReference type="Rhea" id="RHEA:19669"/>
        <dbReference type="ChEBI" id="CHEBI:15377"/>
        <dbReference type="ChEBI" id="CHEBI:15378"/>
        <dbReference type="ChEBI" id="CHEBI:37565"/>
        <dbReference type="ChEBI" id="CHEBI:43474"/>
        <dbReference type="ChEBI" id="CHEBI:58189"/>
    </reaction>
    <physiologicalReaction direction="left-to-right" evidence="5">
        <dbReference type="Rhea" id="RHEA:19670"/>
    </physiologicalReaction>
</comment>
<evidence type="ECO:0000313" key="8">
    <source>
        <dbReference type="Proteomes" id="UP001363151"/>
    </source>
</evidence>
<evidence type="ECO:0000256" key="3">
    <source>
        <dbReference type="ARBA" id="ARBA00023186"/>
    </source>
</evidence>
<keyword evidence="2" id="KW-0378">Hydrolase</keyword>
<evidence type="ECO:0000259" key="6">
    <source>
        <dbReference type="SMART" id="SM00833"/>
    </source>
</evidence>
<dbReference type="PANTHER" id="PTHR13748:SF62">
    <property type="entry name" value="COBW DOMAIN-CONTAINING PROTEIN"/>
    <property type="match status" value="1"/>
</dbReference>
<dbReference type="Pfam" id="PF02492">
    <property type="entry name" value="cobW"/>
    <property type="match status" value="1"/>
</dbReference>
<dbReference type="Proteomes" id="UP001363151">
    <property type="component" value="Unassembled WGS sequence"/>
</dbReference>
<sequence>MADPFLSGVRSPEKVPVTILTGFLGSGKTTLLNHILTAQHGKRIAVIENEFGDVGIDEHLLKQNMKQQVEGEELIEMMNGCICCTVRADLAVVLKKLKLKHDFNPLDGIVIETTGMADPAPVAQTFFVEEEIKQFAKLDGIVTLVDVKHIVQHLDEEKPEGAENEAVEQVAFADRLILNKMDLVPDEGERKAVAARLRAINKFAPIVRCEQSKVSPDQVLNIGAFDLKRTLDMDPEFLNTDGEHEHDASVTSLGIDLPSPGSAVDLGLYNNWLDGLMRTKGADLFRMKGVLDAVGLPCRYAFHAVHMIYNGHFIEPWAPNEARSTKLTLIGKNLDHAALKAGFLACLATPENYAAYEAKLRFKVGDEVMANRRGDWCRGTIIARPYREPEFGPEFLAPYQIELHDRDRTLIYTPVDDDECIKEAIDYEAQIKKLKTGN</sequence>
<dbReference type="InterPro" id="IPR011629">
    <property type="entry name" value="CobW-like_C"/>
</dbReference>
<dbReference type="InterPro" id="IPR036627">
    <property type="entry name" value="CobW-likC_sf"/>
</dbReference>
<proteinExistence type="inferred from homology"/>
<dbReference type="Gene3D" id="3.30.1220.10">
    <property type="entry name" value="CobW-like, C-terminal domain"/>
    <property type="match status" value="1"/>
</dbReference>